<evidence type="ECO:0000256" key="3">
    <source>
        <dbReference type="ARBA" id="ARBA00022741"/>
    </source>
</evidence>
<evidence type="ECO:0000259" key="9">
    <source>
        <dbReference type="PROSITE" id="PS50929"/>
    </source>
</evidence>
<dbReference type="PROSITE" id="PS50893">
    <property type="entry name" value="ABC_TRANSPORTER_2"/>
    <property type="match status" value="1"/>
</dbReference>
<protein>
    <submittedName>
        <fullName evidence="10">ABC transporter ATP-binding protein/permease</fullName>
    </submittedName>
</protein>
<reference evidence="10 11" key="1">
    <citation type="submission" date="2022-01" db="EMBL/GenBank/DDBJ databases">
        <title>Collection of gut derived symbiotic bacterial strains cultured from healthy donors.</title>
        <authorList>
            <person name="Lin H."/>
            <person name="Kohout C."/>
            <person name="Waligurski E."/>
            <person name="Pamer E.G."/>
        </authorList>
    </citation>
    <scope>NUCLEOTIDE SEQUENCE [LARGE SCALE GENOMIC DNA]</scope>
    <source>
        <strain evidence="10 11">DFI.3.7</strain>
    </source>
</reference>
<feature type="domain" description="ABC transporter" evidence="8">
    <location>
        <begin position="343"/>
        <end position="578"/>
    </location>
</feature>
<dbReference type="InterPro" id="IPR039421">
    <property type="entry name" value="Type_1_exporter"/>
</dbReference>
<feature type="transmembrane region" description="Helical" evidence="7">
    <location>
        <begin position="28"/>
        <end position="53"/>
    </location>
</feature>
<evidence type="ECO:0000256" key="1">
    <source>
        <dbReference type="ARBA" id="ARBA00004651"/>
    </source>
</evidence>
<keyword evidence="2 7" id="KW-0812">Transmembrane</keyword>
<dbReference type="InterPro" id="IPR017871">
    <property type="entry name" value="ABC_transporter-like_CS"/>
</dbReference>
<dbReference type="SMART" id="SM00382">
    <property type="entry name" value="AAA"/>
    <property type="match status" value="1"/>
</dbReference>
<gene>
    <name evidence="10" type="ORF">L0P79_13150</name>
</gene>
<keyword evidence="3" id="KW-0547">Nucleotide-binding</keyword>
<proteinExistence type="predicted"/>
<name>A0ABS9MB10_9FIRM</name>
<dbReference type="GO" id="GO:0005524">
    <property type="term" value="F:ATP binding"/>
    <property type="evidence" value="ECO:0007669"/>
    <property type="project" value="UniProtKB-KW"/>
</dbReference>
<keyword evidence="4 10" id="KW-0067">ATP-binding</keyword>
<sequence length="584" mass="63823">MREHNVNGSEGAREGGLGHEVLKKNRNFYIGVAGTVLEGMLSGSLFMLLYAVMQFLWAGRFDMNQALVLTGVIAGIFLLRILIYSYGYTKAQIGGAEVSRNIRLFMGDHLKRIPLSRFTQGQTGDYINTITSDVNNYEKILTHKIGDLAKSFALSLMLIVFVMTVYVPAGLILLAADLLLIPGLWLSFRMVRKYGQEKNDICAENVSSIVEYVSGIQTFRAYGVGGLKNKTVIDAMRAFCRISYVYEAKVLPVGAGLSILTWLACPLVIWAAYAPWAAGALDTVSYLLICMLPLFCAKLANTIFVDLTSYKNLMISKSKILGVMEEPEESGSMEPFQTDTHEITFDHVDFAYVPGEPVLKQATFTVPDQKLTAIVGDSGSGKSTILNLIAKYYEPSGGAISIGGRPTGRVAAERVLEQISMVDQDVFLFDDTIRDNIRHARPDATDGEIEAACRGANCDGFIRSMEKGYDTPTGENGNLLSGGERQRISIARAILKNSPILLLDEATASLDIENELAVKQAIANLLKEKKTVVMIAHTLSIVKNADQILVVADGKIAEAGTHEELLAKNGKYAAMWQAEQKISA</sequence>
<keyword evidence="6 7" id="KW-0472">Membrane</keyword>
<dbReference type="PROSITE" id="PS50929">
    <property type="entry name" value="ABC_TM1F"/>
    <property type="match status" value="1"/>
</dbReference>
<dbReference type="InterPro" id="IPR027417">
    <property type="entry name" value="P-loop_NTPase"/>
</dbReference>
<dbReference type="SUPFAM" id="SSF90123">
    <property type="entry name" value="ABC transporter transmembrane region"/>
    <property type="match status" value="1"/>
</dbReference>
<organism evidence="10 11">
    <name type="scientific">Intestinimonas massiliensis</name>
    <name type="common">ex Afouda et al. 2020</name>
    <dbReference type="NCBI Taxonomy" id="1673721"/>
    <lineage>
        <taxon>Bacteria</taxon>
        <taxon>Bacillati</taxon>
        <taxon>Bacillota</taxon>
        <taxon>Clostridia</taxon>
        <taxon>Eubacteriales</taxon>
        <taxon>Intestinimonas</taxon>
    </lineage>
</organism>
<dbReference type="InterPro" id="IPR003593">
    <property type="entry name" value="AAA+_ATPase"/>
</dbReference>
<dbReference type="RefSeq" id="WP_238074525.1">
    <property type="nucleotide sequence ID" value="NZ_JAKNJB010000024.1"/>
</dbReference>
<dbReference type="InterPro" id="IPR036640">
    <property type="entry name" value="ABC1_TM_sf"/>
</dbReference>
<dbReference type="EMBL" id="JAKNJB010000024">
    <property type="protein sequence ID" value="MCG4528002.1"/>
    <property type="molecule type" value="Genomic_DNA"/>
</dbReference>
<keyword evidence="5 7" id="KW-1133">Transmembrane helix</keyword>
<comment type="subcellular location">
    <subcellularLocation>
        <location evidence="1">Cell membrane</location>
        <topology evidence="1">Multi-pass membrane protein</topology>
    </subcellularLocation>
</comment>
<evidence type="ECO:0000256" key="6">
    <source>
        <dbReference type="ARBA" id="ARBA00023136"/>
    </source>
</evidence>
<evidence type="ECO:0000256" key="4">
    <source>
        <dbReference type="ARBA" id="ARBA00022840"/>
    </source>
</evidence>
<dbReference type="PROSITE" id="PS00211">
    <property type="entry name" value="ABC_TRANSPORTER_1"/>
    <property type="match status" value="1"/>
</dbReference>
<dbReference type="PANTHER" id="PTHR24221">
    <property type="entry name" value="ATP-BINDING CASSETTE SUB-FAMILY B"/>
    <property type="match status" value="1"/>
</dbReference>
<accession>A0ABS9MB10</accession>
<dbReference type="Pfam" id="PF00664">
    <property type="entry name" value="ABC_membrane"/>
    <property type="match status" value="1"/>
</dbReference>
<evidence type="ECO:0000256" key="5">
    <source>
        <dbReference type="ARBA" id="ARBA00022989"/>
    </source>
</evidence>
<dbReference type="InterPro" id="IPR003439">
    <property type="entry name" value="ABC_transporter-like_ATP-bd"/>
</dbReference>
<evidence type="ECO:0000259" key="8">
    <source>
        <dbReference type="PROSITE" id="PS50893"/>
    </source>
</evidence>
<feature type="transmembrane region" description="Helical" evidence="7">
    <location>
        <begin position="250"/>
        <end position="273"/>
    </location>
</feature>
<dbReference type="Pfam" id="PF00005">
    <property type="entry name" value="ABC_tran"/>
    <property type="match status" value="1"/>
</dbReference>
<feature type="transmembrane region" description="Helical" evidence="7">
    <location>
        <begin position="171"/>
        <end position="188"/>
    </location>
</feature>
<dbReference type="InterPro" id="IPR011527">
    <property type="entry name" value="ABC1_TM_dom"/>
</dbReference>
<feature type="domain" description="ABC transmembrane type-1" evidence="9">
    <location>
        <begin position="30"/>
        <end position="282"/>
    </location>
</feature>
<feature type="transmembrane region" description="Helical" evidence="7">
    <location>
        <begin position="285"/>
        <end position="307"/>
    </location>
</feature>
<evidence type="ECO:0000313" key="10">
    <source>
        <dbReference type="EMBL" id="MCG4528002.1"/>
    </source>
</evidence>
<dbReference type="SUPFAM" id="SSF52540">
    <property type="entry name" value="P-loop containing nucleoside triphosphate hydrolases"/>
    <property type="match status" value="1"/>
</dbReference>
<evidence type="ECO:0000313" key="11">
    <source>
        <dbReference type="Proteomes" id="UP001200313"/>
    </source>
</evidence>
<dbReference type="Gene3D" id="3.40.50.300">
    <property type="entry name" value="P-loop containing nucleotide triphosphate hydrolases"/>
    <property type="match status" value="1"/>
</dbReference>
<keyword evidence="11" id="KW-1185">Reference proteome</keyword>
<dbReference type="PANTHER" id="PTHR24221:SF397">
    <property type="entry name" value="ABC TRANSPORTER, ATP-BINDING TRANSMEMBRANE PROTEIN"/>
    <property type="match status" value="1"/>
</dbReference>
<feature type="transmembrane region" description="Helical" evidence="7">
    <location>
        <begin position="65"/>
        <end position="83"/>
    </location>
</feature>
<feature type="transmembrane region" description="Helical" evidence="7">
    <location>
        <begin position="148"/>
        <end position="165"/>
    </location>
</feature>
<comment type="caution">
    <text evidence="10">The sequence shown here is derived from an EMBL/GenBank/DDBJ whole genome shotgun (WGS) entry which is preliminary data.</text>
</comment>
<dbReference type="Gene3D" id="1.20.1560.10">
    <property type="entry name" value="ABC transporter type 1, transmembrane domain"/>
    <property type="match status" value="1"/>
</dbReference>
<evidence type="ECO:0000256" key="7">
    <source>
        <dbReference type="SAM" id="Phobius"/>
    </source>
</evidence>
<evidence type="ECO:0000256" key="2">
    <source>
        <dbReference type="ARBA" id="ARBA00022692"/>
    </source>
</evidence>
<dbReference type="Proteomes" id="UP001200313">
    <property type="component" value="Unassembled WGS sequence"/>
</dbReference>